<keyword evidence="7" id="KW-0808">Transferase</keyword>
<dbReference type="Gene3D" id="3.40.640.10">
    <property type="entry name" value="Type I PLP-dependent aspartate aminotransferase-like (Major domain)"/>
    <property type="match status" value="1"/>
</dbReference>
<dbReference type="CDD" id="cd07377">
    <property type="entry name" value="WHTH_GntR"/>
    <property type="match status" value="1"/>
</dbReference>
<evidence type="ECO:0000256" key="1">
    <source>
        <dbReference type="ARBA" id="ARBA00005384"/>
    </source>
</evidence>
<evidence type="ECO:0000256" key="2">
    <source>
        <dbReference type="ARBA" id="ARBA00022898"/>
    </source>
</evidence>
<dbReference type="SUPFAM" id="SSF46785">
    <property type="entry name" value="Winged helix' DNA-binding domain"/>
    <property type="match status" value="1"/>
</dbReference>
<dbReference type="SMART" id="SM00345">
    <property type="entry name" value="HTH_GNTR"/>
    <property type="match status" value="1"/>
</dbReference>
<dbReference type="CDD" id="cd00609">
    <property type="entry name" value="AAT_like"/>
    <property type="match status" value="1"/>
</dbReference>
<dbReference type="eggNOG" id="COG1167">
    <property type="taxonomic scope" value="Bacteria"/>
</dbReference>
<keyword evidence="5" id="KW-0804">Transcription</keyword>
<keyword evidence="7" id="KW-0032">Aminotransferase</keyword>
<name>A9KK21_LACP7</name>
<evidence type="ECO:0000256" key="3">
    <source>
        <dbReference type="ARBA" id="ARBA00023015"/>
    </source>
</evidence>
<dbReference type="PANTHER" id="PTHR46577:SF1">
    <property type="entry name" value="HTH-TYPE TRANSCRIPTIONAL REGULATORY PROTEIN GABR"/>
    <property type="match status" value="1"/>
</dbReference>
<keyword evidence="2" id="KW-0663">Pyridoxal phosphate</keyword>
<dbReference type="InterPro" id="IPR036388">
    <property type="entry name" value="WH-like_DNA-bd_sf"/>
</dbReference>
<dbReference type="Pfam" id="PF00392">
    <property type="entry name" value="GntR"/>
    <property type="match status" value="1"/>
</dbReference>
<dbReference type="GO" id="GO:0003700">
    <property type="term" value="F:DNA-binding transcription factor activity"/>
    <property type="evidence" value="ECO:0007669"/>
    <property type="project" value="InterPro"/>
</dbReference>
<dbReference type="GO" id="GO:0003677">
    <property type="term" value="F:DNA binding"/>
    <property type="evidence" value="ECO:0007669"/>
    <property type="project" value="UniProtKB-KW"/>
</dbReference>
<dbReference type="PANTHER" id="PTHR46577">
    <property type="entry name" value="HTH-TYPE TRANSCRIPTIONAL REGULATORY PROTEIN GABR"/>
    <property type="match status" value="1"/>
</dbReference>
<dbReference type="Pfam" id="PF00155">
    <property type="entry name" value="Aminotran_1_2"/>
    <property type="match status" value="1"/>
</dbReference>
<evidence type="ECO:0000313" key="7">
    <source>
        <dbReference type="EMBL" id="ABX42593.1"/>
    </source>
</evidence>
<evidence type="ECO:0000313" key="8">
    <source>
        <dbReference type="Proteomes" id="UP000000370"/>
    </source>
</evidence>
<dbReference type="InterPro" id="IPR051446">
    <property type="entry name" value="HTH_trans_reg/aminotransferase"/>
</dbReference>
<dbReference type="AlphaFoldDB" id="A9KK21"/>
<evidence type="ECO:0000256" key="4">
    <source>
        <dbReference type="ARBA" id="ARBA00023125"/>
    </source>
</evidence>
<organism evidence="7 8">
    <name type="scientific">Lachnoclostridium phytofermentans (strain ATCC 700394 / DSM 18823 / ISDg)</name>
    <name type="common">Clostridium phytofermentans</name>
    <dbReference type="NCBI Taxonomy" id="357809"/>
    <lineage>
        <taxon>Bacteria</taxon>
        <taxon>Bacillati</taxon>
        <taxon>Bacillota</taxon>
        <taxon>Clostridia</taxon>
        <taxon>Lachnospirales</taxon>
        <taxon>Lachnospiraceae</taxon>
    </lineage>
</organism>
<dbReference type="GO" id="GO:0030170">
    <property type="term" value="F:pyridoxal phosphate binding"/>
    <property type="evidence" value="ECO:0007669"/>
    <property type="project" value="InterPro"/>
</dbReference>
<evidence type="ECO:0000259" key="6">
    <source>
        <dbReference type="PROSITE" id="PS50949"/>
    </source>
</evidence>
<keyword evidence="3" id="KW-0805">Transcription regulation</keyword>
<feature type="domain" description="HTH gntR-type" evidence="6">
    <location>
        <begin position="1"/>
        <end position="69"/>
    </location>
</feature>
<dbReference type="KEGG" id="cpy:Cphy_2228"/>
<dbReference type="InterPro" id="IPR000524">
    <property type="entry name" value="Tscrpt_reg_HTH_GntR"/>
</dbReference>
<reference evidence="8" key="1">
    <citation type="submission" date="2007-11" db="EMBL/GenBank/DDBJ databases">
        <title>Complete genome sequence of Clostridium phytofermentans ISDg.</title>
        <authorList>
            <person name="Leschine S.B."/>
            <person name="Warnick T.A."/>
            <person name="Blanchard J.L."/>
            <person name="Schnell D.J."/>
            <person name="Petit E.L."/>
            <person name="LaTouf W.G."/>
            <person name="Copeland A."/>
            <person name="Lucas S."/>
            <person name="Lapidus A."/>
            <person name="Barry K."/>
            <person name="Glavina del Rio T."/>
            <person name="Dalin E."/>
            <person name="Tice H."/>
            <person name="Pitluck S."/>
            <person name="Kiss H."/>
            <person name="Brettin T."/>
            <person name="Bruce D."/>
            <person name="Detter J.C."/>
            <person name="Han C."/>
            <person name="Kuske C."/>
            <person name="Schmutz J."/>
            <person name="Larimer F."/>
            <person name="Land M."/>
            <person name="Hauser L."/>
            <person name="Kyrpides N."/>
            <person name="Kim E.A."/>
            <person name="Richardson P."/>
        </authorList>
    </citation>
    <scope>NUCLEOTIDE SEQUENCE [LARGE SCALE GENOMIC DNA]</scope>
    <source>
        <strain evidence="8">ATCC 700394 / DSM 18823 / ISDg</strain>
    </source>
</reference>
<dbReference type="STRING" id="357809.Cphy_2228"/>
<dbReference type="GO" id="GO:0008483">
    <property type="term" value="F:transaminase activity"/>
    <property type="evidence" value="ECO:0007669"/>
    <property type="project" value="UniProtKB-KW"/>
</dbReference>
<dbReference type="OrthoDB" id="163333at2"/>
<comment type="similarity">
    <text evidence="1">In the C-terminal section; belongs to the class-I pyridoxal-phosphate-dependent aminotransferase family.</text>
</comment>
<sequence>MEKYILISNELEELINSSVLNEGDKLQSVRALSQDYKCSKSTIIKALEDLTKKHLIYSVPKSGYYVVKKTFGEVQGSKLLDFTNTAPNWSHFPYSDFQHCLNKAFDTYQQDLFQYGTLRGLPSLIDEAKRLLESYKVFCNSENIVICSGVQQALNILCQIPFPNNKRNILIEEPGYHLFIQTLKILNIPVSTIKREPHGIDINKLEEIFRTGDIKFFYLMPRIHNPLGVSYTKEQKNRIIFLANKYDVYLVEDDYLADFETDLKAEPLYFYDINQRVIYLKSFSKIMFPGLRVGFAVLPEAICELFAEYKRLIDIDSSMFSQGALDIYIKSGMFSRHIHQVRKVYDEKTKKLVASFKLHKIDWLLPQTKIKGAKTFLELPTSMNKSILINSLRKQGIIIEGLEKHYYTNNQNDKRLKLDIANIDIEKIEGAVEIISNEVM</sequence>
<dbReference type="InterPro" id="IPR036390">
    <property type="entry name" value="WH_DNA-bd_sf"/>
</dbReference>
<keyword evidence="8" id="KW-1185">Reference proteome</keyword>
<dbReference type="SUPFAM" id="SSF53383">
    <property type="entry name" value="PLP-dependent transferases"/>
    <property type="match status" value="1"/>
</dbReference>
<dbReference type="EMBL" id="CP000885">
    <property type="protein sequence ID" value="ABX42593.1"/>
    <property type="molecule type" value="Genomic_DNA"/>
</dbReference>
<dbReference type="PROSITE" id="PS50949">
    <property type="entry name" value="HTH_GNTR"/>
    <property type="match status" value="1"/>
</dbReference>
<dbReference type="HOGENOM" id="CLU_017584_0_0_9"/>
<dbReference type="InterPro" id="IPR015424">
    <property type="entry name" value="PyrdxlP-dep_Trfase"/>
</dbReference>
<keyword evidence="4" id="KW-0238">DNA-binding</keyword>
<protein>
    <submittedName>
        <fullName evidence="7">Transcriptional regulator, GntR family with aminotransferase domain</fullName>
    </submittedName>
</protein>
<dbReference type="RefSeq" id="WP_012200247.1">
    <property type="nucleotide sequence ID" value="NC_010001.1"/>
</dbReference>
<accession>A9KK21</accession>
<dbReference type="Proteomes" id="UP000000370">
    <property type="component" value="Chromosome"/>
</dbReference>
<dbReference type="Gene3D" id="1.10.10.10">
    <property type="entry name" value="Winged helix-like DNA-binding domain superfamily/Winged helix DNA-binding domain"/>
    <property type="match status" value="1"/>
</dbReference>
<dbReference type="InterPro" id="IPR015421">
    <property type="entry name" value="PyrdxlP-dep_Trfase_major"/>
</dbReference>
<gene>
    <name evidence="7" type="ordered locus">Cphy_2228</name>
</gene>
<evidence type="ECO:0000256" key="5">
    <source>
        <dbReference type="ARBA" id="ARBA00023163"/>
    </source>
</evidence>
<dbReference type="InterPro" id="IPR004839">
    <property type="entry name" value="Aminotransferase_I/II_large"/>
</dbReference>
<proteinExistence type="inferred from homology"/>